<dbReference type="InterPro" id="IPR036280">
    <property type="entry name" value="Multihaem_cyt_sf"/>
</dbReference>
<reference evidence="3 4" key="1">
    <citation type="journal article" date="2019" name="Nat. Microbiol.">
        <title>Mediterranean grassland soil C-N compound turnover is dependent on rainfall and depth, and is mediated by genomically divergent microorganisms.</title>
        <authorList>
            <person name="Diamond S."/>
            <person name="Andeer P.F."/>
            <person name="Li Z."/>
            <person name="Crits-Christoph A."/>
            <person name="Burstein D."/>
            <person name="Anantharaman K."/>
            <person name="Lane K.R."/>
            <person name="Thomas B.C."/>
            <person name="Pan C."/>
            <person name="Northen T.R."/>
            <person name="Banfield J.F."/>
        </authorList>
    </citation>
    <scope>NUCLEOTIDE SEQUENCE [LARGE SCALE GENOMIC DNA]</scope>
    <source>
        <strain evidence="3">WS_10</strain>
    </source>
</reference>
<evidence type="ECO:0000313" key="4">
    <source>
        <dbReference type="Proteomes" id="UP000319836"/>
    </source>
</evidence>
<feature type="region of interest" description="Disordered" evidence="1">
    <location>
        <begin position="1"/>
        <end position="167"/>
    </location>
</feature>
<evidence type="ECO:0000256" key="1">
    <source>
        <dbReference type="SAM" id="MobiDB-lite"/>
    </source>
</evidence>
<protein>
    <recommendedName>
        <fullName evidence="2">Cytochrome c-552/4 domain-containing protein</fullName>
    </recommendedName>
</protein>
<dbReference type="SUPFAM" id="SSF48695">
    <property type="entry name" value="Multiheme cytochromes"/>
    <property type="match status" value="1"/>
</dbReference>
<accession>A0A538U273</accession>
<dbReference type="InterPro" id="IPR023155">
    <property type="entry name" value="Cyt_c-552/4"/>
</dbReference>
<dbReference type="Proteomes" id="UP000319836">
    <property type="component" value="Unassembled WGS sequence"/>
</dbReference>
<name>A0A538U273_UNCEI</name>
<feature type="compositionally biased region" description="Basic and acidic residues" evidence="1">
    <location>
        <begin position="120"/>
        <end position="130"/>
    </location>
</feature>
<feature type="compositionally biased region" description="Basic and acidic residues" evidence="1">
    <location>
        <begin position="29"/>
        <end position="38"/>
    </location>
</feature>
<proteinExistence type="predicted"/>
<comment type="caution">
    <text evidence="3">The sequence shown here is derived from an EMBL/GenBank/DDBJ whole genome shotgun (WGS) entry which is preliminary data.</text>
</comment>
<gene>
    <name evidence="3" type="ORF">E6K80_09975</name>
</gene>
<dbReference type="Gene3D" id="1.10.1130.10">
    <property type="entry name" value="Flavocytochrome C3, Chain A"/>
    <property type="match status" value="1"/>
</dbReference>
<feature type="non-terminal residue" evidence="3">
    <location>
        <position position="1"/>
    </location>
</feature>
<feature type="compositionally biased region" description="Basic and acidic residues" evidence="1">
    <location>
        <begin position="60"/>
        <end position="78"/>
    </location>
</feature>
<sequence>PDREGRTRARRLLLAHERQGGPRSGARLSEGRRADRGGPAHRRGAAQEGRDGRGAALPARESRERGPRGGRARDRRGDLWSQRPAAPEGSHGEEHRDLLRRRARAVREPDAHHARRARSHDHGGERELHPRTRNPGQARDRQSRQGLRGRAQREAAQGREGAPGWKTTAHSLAWQTLVTVKKDATPECIGCHVVGYKAPGGFQSSADAPRLVNVQCENCHGMGTRHEEYSTTLKITAQTCQTCHHGDNDPEFNWDKKLPMIAHGNMSGETIQRMKNKPPNPAMMKGGSN</sequence>
<organism evidence="3 4">
    <name type="scientific">Eiseniibacteriota bacterium</name>
    <dbReference type="NCBI Taxonomy" id="2212470"/>
    <lineage>
        <taxon>Bacteria</taxon>
        <taxon>Candidatus Eiseniibacteriota</taxon>
    </lineage>
</organism>
<dbReference type="AlphaFoldDB" id="A0A538U273"/>
<dbReference type="EMBL" id="VBPA01000249">
    <property type="protein sequence ID" value="TMQ69963.1"/>
    <property type="molecule type" value="Genomic_DNA"/>
</dbReference>
<evidence type="ECO:0000259" key="2">
    <source>
        <dbReference type="Pfam" id="PF13435"/>
    </source>
</evidence>
<dbReference type="Pfam" id="PF13435">
    <property type="entry name" value="Cytochrome_C554"/>
    <property type="match status" value="1"/>
</dbReference>
<evidence type="ECO:0000313" key="3">
    <source>
        <dbReference type="EMBL" id="TMQ69963.1"/>
    </source>
</evidence>
<feature type="domain" description="Cytochrome c-552/4" evidence="2">
    <location>
        <begin position="165"/>
        <end position="221"/>
    </location>
</feature>